<keyword evidence="4" id="KW-1185">Reference proteome</keyword>
<dbReference type="RefSeq" id="WP_344547361.1">
    <property type="nucleotide sequence ID" value="NZ_BAAATD010000013.1"/>
</dbReference>
<feature type="region of interest" description="Disordered" evidence="2">
    <location>
        <begin position="92"/>
        <end position="122"/>
    </location>
</feature>
<proteinExistence type="predicted"/>
<evidence type="ECO:0000256" key="2">
    <source>
        <dbReference type="SAM" id="MobiDB-lite"/>
    </source>
</evidence>
<evidence type="ECO:0000313" key="3">
    <source>
        <dbReference type="EMBL" id="GAA2627815.1"/>
    </source>
</evidence>
<reference evidence="4" key="1">
    <citation type="journal article" date="2019" name="Int. J. Syst. Evol. Microbiol.">
        <title>The Global Catalogue of Microorganisms (GCM) 10K type strain sequencing project: providing services to taxonomists for standard genome sequencing and annotation.</title>
        <authorList>
            <consortium name="The Broad Institute Genomics Platform"/>
            <consortium name="The Broad Institute Genome Sequencing Center for Infectious Disease"/>
            <person name="Wu L."/>
            <person name="Ma J."/>
        </authorList>
    </citation>
    <scope>NUCLEOTIDE SEQUENCE [LARGE SCALE GENOMIC DNA]</scope>
    <source>
        <strain evidence="4">JCM 6833</strain>
    </source>
</reference>
<keyword evidence="1" id="KW-0175">Coiled coil</keyword>
<sequence length="516" mass="57582">MAERDSRYDRYNELIRSVFGHRADSVLADSAWPALGATLARAEHEGLPVETVLRDAVSQLMDLESARSVPALVTWRIWEDLAATHTWSRHSRAERLHNQSPGHSVPPPDAPPSEAPRSRERSNGRFIEAVRDVLGAHAEKVLADEQRWPRLVATLQRAERDGLPARQALQQAADQLERLDRATSVTALVNWRISKNLDNRERSQGDPPGTRAASRRDGASKGTSPAAESSPTGDETGKPWFLREFGDLTDRELAERIPQSQTDGIAYSRLARQAKESAEADMQAALARNGPGVRAVTAHHETLNARAEAIGQLTALNSSYRDLLDEERAAREEIRGIQAKLGQRKFGLPMFRGHARQRLLARVSDLENTIEQIPGRLVALDARRSALEEAAGPEHRREATYREWLTTEAEWPRPLETARLSDIADANQAREIADQLQHRAEEHSQTHEQLLAEVGLRQTMPAKQAAVEAAERTNDRKFRAERAALQPELNRSEARMQVVTSEAYSAAYAKHWSSSV</sequence>
<feature type="compositionally biased region" description="Pro residues" evidence="2">
    <location>
        <begin position="104"/>
        <end position="114"/>
    </location>
</feature>
<feature type="compositionally biased region" description="Polar residues" evidence="2">
    <location>
        <begin position="221"/>
        <end position="233"/>
    </location>
</feature>
<dbReference type="EMBL" id="BAAATD010000013">
    <property type="protein sequence ID" value="GAA2627815.1"/>
    <property type="molecule type" value="Genomic_DNA"/>
</dbReference>
<feature type="coiled-coil region" evidence="1">
    <location>
        <begin position="313"/>
        <end position="340"/>
    </location>
</feature>
<accession>A0ABP6CWJ1</accession>
<protein>
    <submittedName>
        <fullName evidence="3">Uncharacterized protein</fullName>
    </submittedName>
</protein>
<dbReference type="Proteomes" id="UP001501509">
    <property type="component" value="Unassembled WGS sequence"/>
</dbReference>
<name>A0ABP6CWJ1_9ACTN</name>
<feature type="region of interest" description="Disordered" evidence="2">
    <location>
        <begin position="198"/>
        <end position="240"/>
    </location>
</feature>
<comment type="caution">
    <text evidence="3">The sequence shown here is derived from an EMBL/GenBank/DDBJ whole genome shotgun (WGS) entry which is preliminary data.</text>
</comment>
<evidence type="ECO:0000256" key="1">
    <source>
        <dbReference type="SAM" id="Coils"/>
    </source>
</evidence>
<feature type="coiled-coil region" evidence="1">
    <location>
        <begin position="426"/>
        <end position="453"/>
    </location>
</feature>
<organism evidence="3 4">
    <name type="scientific">Actinomadura fulvescens</name>
    <dbReference type="NCBI Taxonomy" id="46160"/>
    <lineage>
        <taxon>Bacteria</taxon>
        <taxon>Bacillati</taxon>
        <taxon>Actinomycetota</taxon>
        <taxon>Actinomycetes</taxon>
        <taxon>Streptosporangiales</taxon>
        <taxon>Thermomonosporaceae</taxon>
        <taxon>Actinomadura</taxon>
    </lineage>
</organism>
<gene>
    <name evidence="3" type="ORF">GCM10010411_76280</name>
</gene>
<evidence type="ECO:0000313" key="4">
    <source>
        <dbReference type="Proteomes" id="UP001501509"/>
    </source>
</evidence>